<dbReference type="InterPro" id="IPR006342">
    <property type="entry name" value="FkbM_mtfrase"/>
</dbReference>
<keyword evidence="3" id="KW-1185">Reference proteome</keyword>
<dbReference type="InterPro" id="IPR029063">
    <property type="entry name" value="SAM-dependent_MTases_sf"/>
</dbReference>
<evidence type="ECO:0000313" key="2">
    <source>
        <dbReference type="EMBL" id="GAA2096682.1"/>
    </source>
</evidence>
<dbReference type="EMBL" id="BAAAMQ010000005">
    <property type="protein sequence ID" value="GAA2096682.1"/>
    <property type="molecule type" value="Genomic_DNA"/>
</dbReference>
<name>A0ABN2WR36_9ACTN</name>
<dbReference type="PANTHER" id="PTHR34203">
    <property type="entry name" value="METHYLTRANSFERASE, FKBM FAMILY PROTEIN"/>
    <property type="match status" value="1"/>
</dbReference>
<evidence type="ECO:0000313" key="3">
    <source>
        <dbReference type="Proteomes" id="UP001501161"/>
    </source>
</evidence>
<organism evidence="2 3">
    <name type="scientific">Nocardioides furvisabuli</name>
    <dbReference type="NCBI Taxonomy" id="375542"/>
    <lineage>
        <taxon>Bacteria</taxon>
        <taxon>Bacillati</taxon>
        <taxon>Actinomycetota</taxon>
        <taxon>Actinomycetes</taxon>
        <taxon>Propionibacteriales</taxon>
        <taxon>Nocardioidaceae</taxon>
        <taxon>Nocardioides</taxon>
    </lineage>
</organism>
<dbReference type="Proteomes" id="UP001501161">
    <property type="component" value="Unassembled WGS sequence"/>
</dbReference>
<evidence type="ECO:0000259" key="1">
    <source>
        <dbReference type="Pfam" id="PF05050"/>
    </source>
</evidence>
<comment type="caution">
    <text evidence="2">The sequence shown here is derived from an EMBL/GenBank/DDBJ whole genome shotgun (WGS) entry which is preliminary data.</text>
</comment>
<sequence>MLPQYTEPAHVVSATGHRIYVDPSDGRGAELVRSAGAFNRGTLAIWDRTLELDDWDVVVDVGVNYGEMLLGAQLPPGARLIGFEPNPRVLPHLRRSLDESGLAVDLHEAALGAAESEATFAVDTEWSGRSGIAASHRTDAAHDIETFDVPVRTLDSELSVGESEKVCVKVDVEGAEFDVLAGAQSLRQRAAPWAILVEVLHMDGFEKAYLAEEYTMRALDHRVGELVTIPPVSARRVDELLSGGWLHGQDVVLTKRHAP</sequence>
<dbReference type="PANTHER" id="PTHR34203:SF15">
    <property type="entry name" value="SLL1173 PROTEIN"/>
    <property type="match status" value="1"/>
</dbReference>
<dbReference type="InterPro" id="IPR052514">
    <property type="entry name" value="SAM-dependent_MTase"/>
</dbReference>
<gene>
    <name evidence="2" type="ORF">GCM10009726_04750</name>
</gene>
<protein>
    <recommendedName>
        <fullName evidence="1">Methyltransferase FkbM domain-containing protein</fullName>
    </recommendedName>
</protein>
<dbReference type="SUPFAM" id="SSF53335">
    <property type="entry name" value="S-adenosyl-L-methionine-dependent methyltransferases"/>
    <property type="match status" value="1"/>
</dbReference>
<feature type="domain" description="Methyltransferase FkbM" evidence="1">
    <location>
        <begin position="60"/>
        <end position="209"/>
    </location>
</feature>
<accession>A0ABN2WR36</accession>
<dbReference type="NCBIfam" id="TIGR01444">
    <property type="entry name" value="fkbM_fam"/>
    <property type="match status" value="1"/>
</dbReference>
<dbReference type="Pfam" id="PF05050">
    <property type="entry name" value="Methyltransf_21"/>
    <property type="match status" value="1"/>
</dbReference>
<dbReference type="Gene3D" id="3.40.50.150">
    <property type="entry name" value="Vaccinia Virus protein VP39"/>
    <property type="match status" value="1"/>
</dbReference>
<reference evidence="2 3" key="1">
    <citation type="journal article" date="2019" name="Int. J. Syst. Evol. Microbiol.">
        <title>The Global Catalogue of Microorganisms (GCM) 10K type strain sequencing project: providing services to taxonomists for standard genome sequencing and annotation.</title>
        <authorList>
            <consortium name="The Broad Institute Genomics Platform"/>
            <consortium name="The Broad Institute Genome Sequencing Center for Infectious Disease"/>
            <person name="Wu L."/>
            <person name="Ma J."/>
        </authorList>
    </citation>
    <scope>NUCLEOTIDE SEQUENCE [LARGE SCALE GENOMIC DNA]</scope>
    <source>
        <strain evidence="2 3">JCM 13813</strain>
    </source>
</reference>
<proteinExistence type="predicted"/>